<evidence type="ECO:0000313" key="3">
    <source>
        <dbReference type="Proteomes" id="UP000280834"/>
    </source>
</evidence>
<accession>A0A0R3QNJ1</accession>
<keyword evidence="3" id="KW-1185">Reference proteome</keyword>
<dbReference type="Proteomes" id="UP000280834">
    <property type="component" value="Unassembled WGS sequence"/>
</dbReference>
<feature type="compositionally biased region" description="Polar residues" evidence="1">
    <location>
        <begin position="1"/>
        <end position="15"/>
    </location>
</feature>
<organism evidence="4">
    <name type="scientific">Brugia timori</name>
    <dbReference type="NCBI Taxonomy" id="42155"/>
    <lineage>
        <taxon>Eukaryota</taxon>
        <taxon>Metazoa</taxon>
        <taxon>Ecdysozoa</taxon>
        <taxon>Nematoda</taxon>
        <taxon>Chromadorea</taxon>
        <taxon>Rhabditida</taxon>
        <taxon>Spirurina</taxon>
        <taxon>Spiruromorpha</taxon>
        <taxon>Filarioidea</taxon>
        <taxon>Onchocercidae</taxon>
        <taxon>Brugia</taxon>
    </lineage>
</organism>
<evidence type="ECO:0000313" key="4">
    <source>
        <dbReference type="WBParaSite" id="BTMF_0000927601-mRNA-1"/>
    </source>
</evidence>
<reference evidence="2 3" key="2">
    <citation type="submission" date="2018-11" db="EMBL/GenBank/DDBJ databases">
        <authorList>
            <consortium name="Pathogen Informatics"/>
        </authorList>
    </citation>
    <scope>NUCLEOTIDE SEQUENCE [LARGE SCALE GENOMIC DNA]</scope>
</reference>
<dbReference type="EMBL" id="UZAG01015898">
    <property type="protein sequence ID" value="VDO24120.1"/>
    <property type="molecule type" value="Genomic_DNA"/>
</dbReference>
<feature type="region of interest" description="Disordered" evidence="1">
    <location>
        <begin position="1"/>
        <end position="27"/>
    </location>
</feature>
<gene>
    <name evidence="2" type="ORF">BTMF_LOCUS7327</name>
</gene>
<name>A0A0R3QNJ1_9BILA</name>
<feature type="region of interest" description="Disordered" evidence="1">
    <location>
        <begin position="113"/>
        <end position="132"/>
    </location>
</feature>
<proteinExistence type="predicted"/>
<dbReference type="AlphaFoldDB" id="A0A0R3QNJ1"/>
<evidence type="ECO:0000313" key="2">
    <source>
        <dbReference type="EMBL" id="VDO24120.1"/>
    </source>
</evidence>
<protein>
    <submittedName>
        <fullName evidence="4">Pecanex-like protein</fullName>
    </submittedName>
</protein>
<dbReference type="WBParaSite" id="BTMF_0000927601-mRNA-1">
    <property type="protein sequence ID" value="BTMF_0000927601-mRNA-1"/>
    <property type="gene ID" value="BTMF_0000927601"/>
</dbReference>
<feature type="compositionally biased region" description="Low complexity" evidence="1">
    <location>
        <begin position="118"/>
        <end position="128"/>
    </location>
</feature>
<evidence type="ECO:0000256" key="1">
    <source>
        <dbReference type="SAM" id="MobiDB-lite"/>
    </source>
</evidence>
<dbReference type="STRING" id="42155.A0A0R3QNJ1"/>
<sequence length="259" mass="28160">FWTSDIAQEISGSSQKHSDLESSSVRYSSKRRSSFTKHYVSNATSGSSVSKRANEKRVNSVINACMGKGVIASGTYILHMTSLQNNSGIGDVSTQTISGRRSLLRHIFRSESSSNAISGSDNGTSNGNGERDAETKPVMINLAQCRAFTPLKEQKITSSQSALALSSTSSLSTQHDANSLQSYIADQSADCLILERNQHAVPSLRTFKPGRSANGVVTQEEVQKLNGSNSHFRGISFAFQGPSLNIQYWILRKLIIYDT</sequence>
<reference evidence="4" key="1">
    <citation type="submission" date="2017-02" db="UniProtKB">
        <authorList>
            <consortium name="WormBaseParasite"/>
        </authorList>
    </citation>
    <scope>IDENTIFICATION</scope>
</reference>